<keyword evidence="1 7" id="KW-0806">Transcription termination</keyword>
<evidence type="ECO:0000259" key="8">
    <source>
        <dbReference type="PROSITE" id="PS50126"/>
    </source>
</evidence>
<dbReference type="InterPro" id="IPR010995">
    <property type="entry name" value="DNA_repair_Rad51/TF_NusA_a-hlx"/>
</dbReference>
<dbReference type="InterPro" id="IPR003029">
    <property type="entry name" value="S1_domain"/>
</dbReference>
<dbReference type="InterPro" id="IPR004087">
    <property type="entry name" value="KH_dom"/>
</dbReference>
<dbReference type="GO" id="GO:0003700">
    <property type="term" value="F:DNA-binding transcription factor activity"/>
    <property type="evidence" value="ECO:0007669"/>
    <property type="project" value="InterPro"/>
</dbReference>
<dbReference type="PROSITE" id="PS50126">
    <property type="entry name" value="S1"/>
    <property type="match status" value="1"/>
</dbReference>
<keyword evidence="5 7" id="KW-0805">Transcription regulation</keyword>
<dbReference type="GO" id="GO:0006281">
    <property type="term" value="P:DNA repair"/>
    <property type="evidence" value="ECO:0007669"/>
    <property type="project" value="InterPro"/>
</dbReference>
<dbReference type="NCBIfam" id="TIGR01953">
    <property type="entry name" value="NusA"/>
    <property type="match status" value="1"/>
</dbReference>
<evidence type="ECO:0000256" key="6">
    <source>
        <dbReference type="ARBA" id="ARBA00023163"/>
    </source>
</evidence>
<dbReference type="CDD" id="cd22529">
    <property type="entry name" value="KH-II_NusA_rpt2"/>
    <property type="match status" value="1"/>
</dbReference>
<dbReference type="InterPro" id="IPR015946">
    <property type="entry name" value="KH_dom-like_a/b"/>
</dbReference>
<evidence type="ECO:0000256" key="2">
    <source>
        <dbReference type="ARBA" id="ARBA00022490"/>
    </source>
</evidence>
<dbReference type="Pfam" id="PF08529">
    <property type="entry name" value="NusA_N"/>
    <property type="match status" value="1"/>
</dbReference>
<evidence type="ECO:0000256" key="3">
    <source>
        <dbReference type="ARBA" id="ARBA00022814"/>
    </source>
</evidence>
<keyword evidence="3 7" id="KW-0889">Transcription antitermination</keyword>
<dbReference type="GO" id="GO:0003723">
    <property type="term" value="F:RNA binding"/>
    <property type="evidence" value="ECO:0007669"/>
    <property type="project" value="UniProtKB-UniRule"/>
</dbReference>
<protein>
    <recommendedName>
        <fullName evidence="7">Transcription termination/antitermination protein NusA</fullName>
    </recommendedName>
</protein>
<keyword evidence="2 7" id="KW-0963">Cytoplasm</keyword>
<dbReference type="SUPFAM" id="SSF50249">
    <property type="entry name" value="Nucleic acid-binding proteins"/>
    <property type="match status" value="1"/>
</dbReference>
<dbReference type="InterPro" id="IPR058582">
    <property type="entry name" value="KH_NusA_2nd"/>
</dbReference>
<dbReference type="InterPro" id="IPR025249">
    <property type="entry name" value="TF_NusA_KH_1st"/>
</dbReference>
<feature type="domain" description="S1 motif" evidence="8">
    <location>
        <begin position="135"/>
        <end position="199"/>
    </location>
</feature>
<keyword evidence="4 7" id="KW-0694">RNA-binding</keyword>
<dbReference type="GO" id="GO:0000166">
    <property type="term" value="F:nucleotide binding"/>
    <property type="evidence" value="ECO:0007669"/>
    <property type="project" value="InterPro"/>
</dbReference>
<dbReference type="Pfam" id="PF00575">
    <property type="entry name" value="S1"/>
    <property type="match status" value="1"/>
</dbReference>
<dbReference type="PANTHER" id="PTHR22648:SF0">
    <property type="entry name" value="TRANSCRIPTION TERMINATION_ANTITERMINATION PROTEIN NUSA"/>
    <property type="match status" value="1"/>
</dbReference>
<dbReference type="GO" id="GO:0003677">
    <property type="term" value="F:DNA binding"/>
    <property type="evidence" value="ECO:0007669"/>
    <property type="project" value="InterPro"/>
</dbReference>
<dbReference type="GO" id="GO:0005829">
    <property type="term" value="C:cytosol"/>
    <property type="evidence" value="ECO:0007669"/>
    <property type="project" value="TreeGrafter"/>
</dbReference>
<gene>
    <name evidence="7 9" type="primary">nusA</name>
    <name evidence="9" type="ORF">ENV62_02710</name>
</gene>
<dbReference type="InterPro" id="IPR012340">
    <property type="entry name" value="NA-bd_OB-fold"/>
</dbReference>
<organism evidence="9">
    <name type="scientific">Desulfobacca acetoxidans</name>
    <dbReference type="NCBI Taxonomy" id="60893"/>
    <lineage>
        <taxon>Bacteria</taxon>
        <taxon>Pseudomonadati</taxon>
        <taxon>Thermodesulfobacteriota</taxon>
        <taxon>Desulfobaccia</taxon>
        <taxon>Desulfobaccales</taxon>
        <taxon>Desulfobaccaceae</taxon>
        <taxon>Desulfobacca</taxon>
    </lineage>
</organism>
<comment type="caution">
    <text evidence="9">The sequence shown here is derived from an EMBL/GenBank/DDBJ whole genome shotgun (WGS) entry which is preliminary data.</text>
</comment>
<evidence type="ECO:0000256" key="7">
    <source>
        <dbReference type="HAMAP-Rule" id="MF_00945"/>
    </source>
</evidence>
<dbReference type="Gene3D" id="2.40.50.140">
    <property type="entry name" value="Nucleic acid-binding proteins"/>
    <property type="match status" value="1"/>
</dbReference>
<dbReference type="InterPro" id="IPR003583">
    <property type="entry name" value="Hlx-hairpin-Hlx_DNA-bd_motif"/>
</dbReference>
<dbReference type="EMBL" id="DTHB01000021">
    <property type="protein sequence ID" value="HGB14138.1"/>
    <property type="molecule type" value="Genomic_DNA"/>
</dbReference>
<dbReference type="Gene3D" id="1.10.150.20">
    <property type="entry name" value="5' to 3' exonuclease, C-terminal subdomain"/>
    <property type="match status" value="1"/>
</dbReference>
<dbReference type="HAMAP" id="MF_00945_B">
    <property type="entry name" value="NusA_B"/>
    <property type="match status" value="1"/>
</dbReference>
<dbReference type="Pfam" id="PF26594">
    <property type="entry name" value="KH_NusA_2nd"/>
    <property type="match status" value="1"/>
</dbReference>
<evidence type="ECO:0000313" key="9">
    <source>
        <dbReference type="EMBL" id="HGB14138.1"/>
    </source>
</evidence>
<comment type="subunit">
    <text evidence="7">Monomer. Binds directly to the core enzyme of the DNA-dependent RNA polymerase and to nascent RNA.</text>
</comment>
<dbReference type="InterPro" id="IPR030842">
    <property type="entry name" value="TF_NusA_bacterial"/>
</dbReference>
<dbReference type="InterPro" id="IPR013735">
    <property type="entry name" value="TF_NusA_N"/>
</dbReference>
<dbReference type="InterPro" id="IPR036555">
    <property type="entry name" value="NusA_N_sf"/>
</dbReference>
<dbReference type="SMART" id="SM00316">
    <property type="entry name" value="S1"/>
    <property type="match status" value="1"/>
</dbReference>
<keyword evidence="6 7" id="KW-0804">Transcription</keyword>
<dbReference type="SUPFAM" id="SSF47794">
    <property type="entry name" value="Rad51 N-terminal domain-like"/>
    <property type="match status" value="1"/>
</dbReference>
<dbReference type="Gene3D" id="3.30.300.20">
    <property type="match status" value="2"/>
</dbReference>
<name>A0A7C3SK25_9BACT</name>
<reference evidence="9" key="1">
    <citation type="journal article" date="2020" name="mSystems">
        <title>Genome- and Community-Level Interaction Insights into Carbon Utilization and Element Cycling Functions of Hydrothermarchaeota in Hydrothermal Sediment.</title>
        <authorList>
            <person name="Zhou Z."/>
            <person name="Liu Y."/>
            <person name="Xu W."/>
            <person name="Pan J."/>
            <person name="Luo Z.H."/>
            <person name="Li M."/>
        </authorList>
    </citation>
    <scope>NUCLEOTIDE SEQUENCE [LARGE SCALE GENOMIC DNA]</scope>
    <source>
        <strain evidence="9">SpSt-776</strain>
    </source>
</reference>
<dbReference type="InterPro" id="IPR010213">
    <property type="entry name" value="TF_NusA"/>
</dbReference>
<dbReference type="SUPFAM" id="SSF69705">
    <property type="entry name" value="Transcription factor NusA, N-terminal domain"/>
    <property type="match status" value="1"/>
</dbReference>
<dbReference type="Gene3D" id="3.30.1480.10">
    <property type="entry name" value="NusA, N-terminal domain"/>
    <property type="match status" value="1"/>
</dbReference>
<dbReference type="InterPro" id="IPR009019">
    <property type="entry name" value="KH_sf_prok-type"/>
</dbReference>
<comment type="subcellular location">
    <subcellularLocation>
        <location evidence="7">Cytoplasm</location>
    </subcellularLocation>
</comment>
<dbReference type="GO" id="GO:0031564">
    <property type="term" value="P:transcription antitermination"/>
    <property type="evidence" value="ECO:0007669"/>
    <property type="project" value="UniProtKB-UniRule"/>
</dbReference>
<dbReference type="FunFam" id="3.30.300.20:FF:000002">
    <property type="entry name" value="Transcription termination/antitermination protein NusA"/>
    <property type="match status" value="1"/>
</dbReference>
<evidence type="ECO:0000256" key="4">
    <source>
        <dbReference type="ARBA" id="ARBA00022884"/>
    </source>
</evidence>
<dbReference type="Pfam" id="PF13184">
    <property type="entry name" value="KH_NusA_1st"/>
    <property type="match status" value="1"/>
</dbReference>
<dbReference type="SMART" id="SM00322">
    <property type="entry name" value="KH"/>
    <property type="match status" value="2"/>
</dbReference>
<comment type="function">
    <text evidence="7">Participates in both transcription termination and antitermination.</text>
</comment>
<dbReference type="SMART" id="SM00278">
    <property type="entry name" value="HhH1"/>
    <property type="match status" value="2"/>
</dbReference>
<proteinExistence type="inferred from homology"/>
<evidence type="ECO:0000256" key="5">
    <source>
        <dbReference type="ARBA" id="ARBA00023015"/>
    </source>
</evidence>
<dbReference type="FunFam" id="2.40.50.140:FF:000058">
    <property type="entry name" value="Transcription termination/antitermination protein NusA"/>
    <property type="match status" value="1"/>
</dbReference>
<comment type="similarity">
    <text evidence="7">Belongs to the NusA family.</text>
</comment>
<dbReference type="GO" id="GO:0006353">
    <property type="term" value="P:DNA-templated transcription termination"/>
    <property type="evidence" value="ECO:0007669"/>
    <property type="project" value="UniProtKB-UniRule"/>
</dbReference>
<dbReference type="CDD" id="cd02134">
    <property type="entry name" value="KH-II_NusA_rpt1"/>
    <property type="match status" value="1"/>
</dbReference>
<accession>A0A7C3SK25</accession>
<dbReference type="PROSITE" id="PS50084">
    <property type="entry name" value="KH_TYPE_1"/>
    <property type="match status" value="1"/>
</dbReference>
<dbReference type="PANTHER" id="PTHR22648">
    <property type="entry name" value="TRANSCRIPTION TERMINATION FACTOR NUSA"/>
    <property type="match status" value="1"/>
</dbReference>
<sequence>MNLELRRIIEQVSRDKGIDKDLLIMAIKDAVRSAARKKFGPRLELEVEYREDTGEIEVFQYKEVVTEVTDPSREISLAEAKALDPECEVGDSLGIKMDASTLGRIAAQSAKQVIMQRMKDAERDLVYEDFKDRKGEIISGIVQRLDPDGIIVNLGRTEALLPPSEQVPREIYHKGERIRAYVLDVKRQTRGPQIILSRTHPQFLVKLFEAEVPEIAEGVVQIMGCAREPGSRSKIAVASRDSDVDPVGACVGLKGARVQNIVQELRGEKIDIIPWSPDPAKFATNALAPAEVSRIILNKESQSMEVIVPDDQLSLAIGKRGQNVRLASRLVGWKIDVKTESKYSKSLKEGYLSLLSIPGVGEITANLLHEAGYSSAKEVAEASLEELVQATGLSEKKAASIIDAAKEMVEKKNAGDEAMEAQEAKTD</sequence>
<evidence type="ECO:0000256" key="1">
    <source>
        <dbReference type="ARBA" id="ARBA00022472"/>
    </source>
</evidence>
<dbReference type="AlphaFoldDB" id="A0A7C3SK25"/>
<dbReference type="Pfam" id="PF14520">
    <property type="entry name" value="HHH_5"/>
    <property type="match status" value="1"/>
</dbReference>
<dbReference type="FunFam" id="3.30.300.20:FF:000005">
    <property type="entry name" value="Transcription termination/antitermination protein NusA"/>
    <property type="match status" value="1"/>
</dbReference>
<dbReference type="SUPFAM" id="SSF54814">
    <property type="entry name" value="Prokaryotic type KH domain (KH-domain type II)"/>
    <property type="match status" value="2"/>
</dbReference>
<dbReference type="CDD" id="cd04455">
    <property type="entry name" value="S1_NusA"/>
    <property type="match status" value="1"/>
</dbReference>